<protein>
    <submittedName>
        <fullName evidence="1">Uncharacterized protein</fullName>
    </submittedName>
</protein>
<accession>A0AAV7U7L2</accession>
<evidence type="ECO:0000313" key="2">
    <source>
        <dbReference type="Proteomes" id="UP001066276"/>
    </source>
</evidence>
<comment type="caution">
    <text evidence="1">The sequence shown here is derived from an EMBL/GenBank/DDBJ whole genome shotgun (WGS) entry which is preliminary data.</text>
</comment>
<dbReference type="AlphaFoldDB" id="A0AAV7U7L2"/>
<reference evidence="1" key="1">
    <citation type="journal article" date="2022" name="bioRxiv">
        <title>Sequencing and chromosome-scale assembly of the giantPleurodeles waltlgenome.</title>
        <authorList>
            <person name="Brown T."/>
            <person name="Elewa A."/>
            <person name="Iarovenko S."/>
            <person name="Subramanian E."/>
            <person name="Araus A.J."/>
            <person name="Petzold A."/>
            <person name="Susuki M."/>
            <person name="Suzuki K.-i.T."/>
            <person name="Hayashi T."/>
            <person name="Toyoda A."/>
            <person name="Oliveira C."/>
            <person name="Osipova E."/>
            <person name="Leigh N.D."/>
            <person name="Simon A."/>
            <person name="Yun M.H."/>
        </authorList>
    </citation>
    <scope>NUCLEOTIDE SEQUENCE</scope>
    <source>
        <strain evidence="1">20211129_DDA</strain>
        <tissue evidence="1">Liver</tissue>
    </source>
</reference>
<gene>
    <name evidence="1" type="ORF">NDU88_001831</name>
</gene>
<organism evidence="1 2">
    <name type="scientific">Pleurodeles waltl</name>
    <name type="common">Iberian ribbed newt</name>
    <dbReference type="NCBI Taxonomy" id="8319"/>
    <lineage>
        <taxon>Eukaryota</taxon>
        <taxon>Metazoa</taxon>
        <taxon>Chordata</taxon>
        <taxon>Craniata</taxon>
        <taxon>Vertebrata</taxon>
        <taxon>Euteleostomi</taxon>
        <taxon>Amphibia</taxon>
        <taxon>Batrachia</taxon>
        <taxon>Caudata</taxon>
        <taxon>Salamandroidea</taxon>
        <taxon>Salamandridae</taxon>
        <taxon>Pleurodelinae</taxon>
        <taxon>Pleurodeles</taxon>
    </lineage>
</organism>
<sequence length="234" mass="26778">MKVVLQGICIKISYVVRRQLERIHELKMWKLEAILSACPQKMLDWHAGKTEILEGWHRLKKHTCVAYRQRLHMEGNKSGAMLTRLVKRESAESPILTLHSEAVALVCMQKVINGVFGAYLRNAYSEKLHPSPDDLRGFLTEIQLPCLDPVARETLDSLLIREQILDAIRRLKATKTLGIHGLLGDFYHKYAEVVAYQLLEVYDEAPWSRVLSASMCKTLVVMILKPSRDPPHID</sequence>
<dbReference type="Proteomes" id="UP001066276">
    <property type="component" value="Chromosome 3_1"/>
</dbReference>
<name>A0AAV7U7L2_PLEWA</name>
<keyword evidence="2" id="KW-1185">Reference proteome</keyword>
<proteinExistence type="predicted"/>
<dbReference type="EMBL" id="JANPWB010000005">
    <property type="protein sequence ID" value="KAJ1185035.1"/>
    <property type="molecule type" value="Genomic_DNA"/>
</dbReference>
<evidence type="ECO:0000313" key="1">
    <source>
        <dbReference type="EMBL" id="KAJ1185035.1"/>
    </source>
</evidence>